<keyword evidence="5" id="KW-0234">DNA repair</keyword>
<dbReference type="EMBL" id="BAAAZC010000015">
    <property type="protein sequence ID" value="GAA3971544.1"/>
    <property type="molecule type" value="Genomic_DNA"/>
</dbReference>
<comment type="similarity">
    <text evidence="6">Belongs to the Vsr family.</text>
</comment>
<keyword evidence="4" id="KW-0378">Hydrolase</keyword>
<dbReference type="InterPro" id="IPR011335">
    <property type="entry name" value="Restrct_endonuc-II-like"/>
</dbReference>
<evidence type="ECO:0000313" key="8">
    <source>
        <dbReference type="Proteomes" id="UP001500742"/>
    </source>
</evidence>
<dbReference type="SUPFAM" id="SSF52980">
    <property type="entry name" value="Restriction endonuclease-like"/>
    <property type="match status" value="1"/>
</dbReference>
<accession>A0ABP7PX84</accession>
<dbReference type="Gene3D" id="3.40.960.10">
    <property type="entry name" value="VSR Endonuclease"/>
    <property type="match status" value="1"/>
</dbReference>
<dbReference type="InterPro" id="IPR004603">
    <property type="entry name" value="DNA_mismatch_endonuc_vsr"/>
</dbReference>
<name>A0ABP7PX84_9SPHI</name>
<dbReference type="Proteomes" id="UP001500742">
    <property type="component" value="Unassembled WGS sequence"/>
</dbReference>
<keyword evidence="8" id="KW-1185">Reference proteome</keyword>
<evidence type="ECO:0008006" key="9">
    <source>
        <dbReference type="Google" id="ProtNLM"/>
    </source>
</evidence>
<evidence type="ECO:0000256" key="5">
    <source>
        <dbReference type="ARBA" id="ARBA00023204"/>
    </source>
</evidence>
<organism evidence="7 8">
    <name type="scientific">Mucilaginibacter dorajii</name>
    <dbReference type="NCBI Taxonomy" id="692994"/>
    <lineage>
        <taxon>Bacteria</taxon>
        <taxon>Pseudomonadati</taxon>
        <taxon>Bacteroidota</taxon>
        <taxon>Sphingobacteriia</taxon>
        <taxon>Sphingobacteriales</taxon>
        <taxon>Sphingobacteriaceae</taxon>
        <taxon>Mucilaginibacter</taxon>
    </lineage>
</organism>
<keyword evidence="2" id="KW-0255">Endonuclease</keyword>
<evidence type="ECO:0000256" key="4">
    <source>
        <dbReference type="ARBA" id="ARBA00022801"/>
    </source>
</evidence>
<evidence type="ECO:0000256" key="3">
    <source>
        <dbReference type="ARBA" id="ARBA00022763"/>
    </source>
</evidence>
<proteinExistence type="inferred from homology"/>
<reference evidence="8" key="1">
    <citation type="journal article" date="2019" name="Int. J. Syst. Evol. Microbiol.">
        <title>The Global Catalogue of Microorganisms (GCM) 10K type strain sequencing project: providing services to taxonomists for standard genome sequencing and annotation.</title>
        <authorList>
            <consortium name="The Broad Institute Genomics Platform"/>
            <consortium name="The Broad Institute Genome Sequencing Center for Infectious Disease"/>
            <person name="Wu L."/>
            <person name="Ma J."/>
        </authorList>
    </citation>
    <scope>NUCLEOTIDE SEQUENCE [LARGE SCALE GENOMIC DNA]</scope>
    <source>
        <strain evidence="8">JCM 16601</strain>
    </source>
</reference>
<evidence type="ECO:0000313" key="7">
    <source>
        <dbReference type="EMBL" id="GAA3971544.1"/>
    </source>
</evidence>
<keyword evidence="1" id="KW-0540">Nuclease</keyword>
<dbReference type="Pfam" id="PF03852">
    <property type="entry name" value="Vsr"/>
    <property type="match status" value="1"/>
</dbReference>
<evidence type="ECO:0000256" key="2">
    <source>
        <dbReference type="ARBA" id="ARBA00022759"/>
    </source>
</evidence>
<sequence>MHGKPDIVLPKYKTVIFIHGCFWHGHEGCRYYVVPKTRTEWWLNKINTNINNDLQYGKALELRGWKVLVVWECDLKGVDKAGFLTSIIAALKNNEEKPI</sequence>
<evidence type="ECO:0000256" key="6">
    <source>
        <dbReference type="ARBA" id="ARBA00029466"/>
    </source>
</evidence>
<gene>
    <name evidence="7" type="ORF">GCM10022210_21180</name>
</gene>
<protein>
    <recommendedName>
        <fullName evidence="9">Very short patch repair endonuclease</fullName>
    </recommendedName>
</protein>
<evidence type="ECO:0000256" key="1">
    <source>
        <dbReference type="ARBA" id="ARBA00022722"/>
    </source>
</evidence>
<keyword evidence="3" id="KW-0227">DNA damage</keyword>
<comment type="caution">
    <text evidence="7">The sequence shown here is derived from an EMBL/GenBank/DDBJ whole genome shotgun (WGS) entry which is preliminary data.</text>
</comment>